<accession>F4NUE9</accession>
<dbReference type="GO" id="GO:0000964">
    <property type="term" value="P:mitochondrial RNA 5'-end processing"/>
    <property type="evidence" value="ECO:0000318"/>
    <property type="project" value="GO_Central"/>
</dbReference>
<dbReference type="HOGENOM" id="CLU_436112_0_0_1"/>
<dbReference type="AlphaFoldDB" id="F4NUE9"/>
<feature type="region of interest" description="Disordered" evidence="1">
    <location>
        <begin position="605"/>
        <end position="627"/>
    </location>
</feature>
<organism evidence="2 3">
    <name type="scientific">Batrachochytrium dendrobatidis (strain JAM81 / FGSC 10211)</name>
    <name type="common">Frog chytrid fungus</name>
    <dbReference type="NCBI Taxonomy" id="684364"/>
    <lineage>
        <taxon>Eukaryota</taxon>
        <taxon>Fungi</taxon>
        <taxon>Fungi incertae sedis</taxon>
        <taxon>Chytridiomycota</taxon>
        <taxon>Chytridiomycota incertae sedis</taxon>
        <taxon>Chytridiomycetes</taxon>
        <taxon>Rhizophydiales</taxon>
        <taxon>Rhizophydiales incertae sedis</taxon>
        <taxon>Batrachochytrium</taxon>
    </lineage>
</organism>
<dbReference type="Pfam" id="PF08634">
    <property type="entry name" value="Pet127"/>
    <property type="match status" value="1"/>
</dbReference>
<feature type="region of interest" description="Disordered" evidence="1">
    <location>
        <begin position="71"/>
        <end position="102"/>
    </location>
</feature>
<dbReference type="EMBL" id="GL882879">
    <property type="protein sequence ID" value="EGF84011.1"/>
    <property type="molecule type" value="Genomic_DNA"/>
</dbReference>
<evidence type="ECO:0000256" key="1">
    <source>
        <dbReference type="SAM" id="MobiDB-lite"/>
    </source>
</evidence>
<dbReference type="GO" id="GO:0005740">
    <property type="term" value="C:mitochondrial envelope"/>
    <property type="evidence" value="ECO:0000318"/>
    <property type="project" value="GO_Central"/>
</dbReference>
<feature type="compositionally biased region" description="Polar residues" evidence="1">
    <location>
        <begin position="73"/>
        <end position="94"/>
    </location>
</feature>
<dbReference type="PANTHER" id="PTHR31014">
    <property type="entry name" value="MITOCHONDRIAL TRANSLATION SYSTEM COMPONENT PET127-RELATED"/>
    <property type="match status" value="1"/>
</dbReference>
<dbReference type="STRING" id="684364.F4NUE9"/>
<reference evidence="2 3" key="1">
    <citation type="submission" date="2009-12" db="EMBL/GenBank/DDBJ databases">
        <title>The draft genome of Batrachochytrium dendrobatidis.</title>
        <authorList>
            <consortium name="US DOE Joint Genome Institute (JGI-PGF)"/>
            <person name="Kuo A."/>
            <person name="Salamov A."/>
            <person name="Schmutz J."/>
            <person name="Lucas S."/>
            <person name="Pitluck S."/>
            <person name="Rosenblum E."/>
            <person name="Stajich J."/>
            <person name="Eisen M."/>
            <person name="Grigoriev I.V."/>
        </authorList>
    </citation>
    <scope>NUCLEOTIDE SEQUENCE [LARGE SCALE GENOMIC DNA]</scope>
    <source>
        <strain evidence="3">JAM81 / FGSC 10211</strain>
    </source>
</reference>
<dbReference type="FunCoup" id="F4NUE9">
    <property type="interactions" value="129"/>
</dbReference>
<dbReference type="PANTHER" id="PTHR31014:SF0">
    <property type="entry name" value="MITOCHONDRIAL TRANSLATION SYSTEM COMPONENT PET127-RELATED"/>
    <property type="match status" value="1"/>
</dbReference>
<evidence type="ECO:0000313" key="2">
    <source>
        <dbReference type="EMBL" id="EGF84011.1"/>
    </source>
</evidence>
<gene>
    <name evidence="2" type="ORF">BATDEDRAFT_21663</name>
</gene>
<dbReference type="GeneID" id="18237713"/>
<dbReference type="OrthoDB" id="10249045at2759"/>
<dbReference type="InParanoid" id="F4NUE9"/>
<keyword evidence="3" id="KW-1185">Reference proteome</keyword>
<dbReference type="Proteomes" id="UP000007241">
    <property type="component" value="Unassembled WGS sequence"/>
</dbReference>
<dbReference type="InterPro" id="IPR013943">
    <property type="entry name" value="Pet127"/>
</dbReference>
<feature type="compositionally biased region" description="Basic and acidic residues" evidence="1">
    <location>
        <begin position="607"/>
        <end position="621"/>
    </location>
</feature>
<protein>
    <submittedName>
        <fullName evidence="2">Uncharacterized protein</fullName>
    </submittedName>
</protein>
<proteinExistence type="predicted"/>
<sequence length="627" mass="70264">MFSARFILSRNSIYSKLSIKQNLSIFSSDRLLSTSWQQDLIETGESIALEAPVDGVSIRLLSNSDIAPDLTTDLRNASRTDGQTSGNVKPTNKASKSKSKRAHVPLQNLLSEIYGDTGEVLPKLDVGAKSPPRLKHGLERVLFSPGPVFLQDPRTGVFNFDKTLNTIPAVESFDYSKLNPYTIASKDKVLKKMAIKYKRKYYASTSSITSVLSKLILSITGMRPVNLDRLSIPFIEKSALHTKFSCGPTGIVLKYSDGVYGIDHYKPSEETRNVLMQLGHVLEAMLCEDKKSFKRLLKTDNASTDITLSPSTYSYSLAENFLMRAQLDCQHPDLPNKSFDIKTRATAAIRFNSNDYQSHTGYKIRKLTGVYESFEREYFDMLRSTFLKYSLQVRIGKMDGIFVSYHNTASIYGFQYIPLEQMDEDLFGNSTFADDSFAFSVKLFNRLLDIATARFPKRDLKIIFDEAKEQSIVCVIQPACSLKGSAKRHIAKSNSDMSSASDKSELSEWDASRAVRFQIKTRSIINDINVEGLPFVKHDAGDKWELHYDILDAGVTDKTVSRAEKKLVGRTGSSKASGYFLNEMRINSIYEEELGEKPDFVNGNDTLGKEDEAFTGKDVHHGINGTD</sequence>
<evidence type="ECO:0000313" key="3">
    <source>
        <dbReference type="Proteomes" id="UP000007241"/>
    </source>
</evidence>
<dbReference type="RefSeq" id="XP_006675345.1">
    <property type="nucleotide sequence ID" value="XM_006675282.1"/>
</dbReference>
<name>F4NUE9_BATDJ</name>